<dbReference type="GO" id="GO:0071555">
    <property type="term" value="P:cell wall organization"/>
    <property type="evidence" value="ECO:0007669"/>
    <property type="project" value="UniProtKB-KW"/>
</dbReference>
<dbReference type="CDD" id="cd14485">
    <property type="entry name" value="mltA_like_LT_A"/>
    <property type="match status" value="1"/>
</dbReference>
<dbReference type="EMBL" id="LXPS01000040">
    <property type="protein sequence ID" value="OAE36938.1"/>
    <property type="molecule type" value="Genomic_DNA"/>
</dbReference>
<dbReference type="InterPro" id="IPR005300">
    <property type="entry name" value="MltA_B"/>
</dbReference>
<dbReference type="InterPro" id="IPR036908">
    <property type="entry name" value="RlpA-like_sf"/>
</dbReference>
<dbReference type="AlphaFoldDB" id="A0A176WWQ5"/>
<dbReference type="GO" id="GO:0009253">
    <property type="term" value="P:peptidoglycan catabolic process"/>
    <property type="evidence" value="ECO:0007669"/>
    <property type="project" value="TreeGrafter"/>
</dbReference>
<feature type="domain" description="Lytic transglycosylase MltA" evidence="6">
    <location>
        <begin position="103"/>
        <end position="260"/>
    </location>
</feature>
<evidence type="ECO:0000256" key="2">
    <source>
        <dbReference type="ARBA" id="ARBA00012587"/>
    </source>
</evidence>
<evidence type="ECO:0000259" key="6">
    <source>
        <dbReference type="SMART" id="SM00925"/>
    </source>
</evidence>
<sequence length="370" mass="40804">MSTPFSIEEVSFGDLPGWREDDPARLFPPMAAVLSHLRKGKPYKTGELGITAAELVTLLEAAASVEIQTPEQARAFFETNCVPFRISAAKGKRGFVTAFYEPELEVSAEADDLWRYPIYRRPPELVDVDDTNRPADFDPYYAFGKRDDAGISYFPDRRAIDEGYLAGRGLEIAWAKSKVDLFFVHVQGAARLVFPDGTVKRVTYAAKAGHPFSPIGRLLLDRGELDPKTISMQTIRKWLADHPDQVDSVLWHNRSYIFFREADVTGLDMGPVAAAKVPLVAGRALAVDRLIHTFGLPFFIHAPTLTHLDGGKPFARLMLALDTGSAIVGPARGDIFTGSGFEAGELAGTVRNEADFYILLPRAVAGRYRS</sequence>
<dbReference type="CDD" id="cd14668">
    <property type="entry name" value="mlta_B"/>
    <property type="match status" value="1"/>
</dbReference>
<keyword evidence="4" id="KW-0961">Cell wall biogenesis/degradation</keyword>
<proteinExistence type="predicted"/>
<dbReference type="Pfam" id="PF03562">
    <property type="entry name" value="MltA"/>
    <property type="match status" value="1"/>
</dbReference>
<dbReference type="PANTHER" id="PTHR30124:SF0">
    <property type="entry name" value="MEMBRANE-BOUND LYTIC MUREIN TRANSGLYCOSYLASE A"/>
    <property type="match status" value="1"/>
</dbReference>
<dbReference type="InterPro" id="IPR010611">
    <property type="entry name" value="3D_dom"/>
</dbReference>
<evidence type="ECO:0000313" key="8">
    <source>
        <dbReference type="Proteomes" id="UP000077098"/>
    </source>
</evidence>
<name>A0A176WWQ5_AGRTU</name>
<accession>A0A176WWQ5</accession>
<dbReference type="EC" id="4.2.2.n1" evidence="2"/>
<dbReference type="RefSeq" id="WP_063951567.1">
    <property type="nucleotide sequence ID" value="NZ_LXPS01000040.1"/>
</dbReference>
<comment type="caution">
    <text evidence="7">The sequence shown here is derived from an EMBL/GenBank/DDBJ whole genome shotgun (WGS) entry which is preliminary data.</text>
</comment>
<dbReference type="SUPFAM" id="SSF50685">
    <property type="entry name" value="Barwin-like endoglucanases"/>
    <property type="match status" value="1"/>
</dbReference>
<gene>
    <name evidence="7" type="ORF">A7J57_11855</name>
</gene>
<evidence type="ECO:0000256" key="5">
    <source>
        <dbReference type="ARBA" id="ARBA00030918"/>
    </source>
</evidence>
<keyword evidence="3" id="KW-0456">Lyase</keyword>
<evidence type="ECO:0000313" key="7">
    <source>
        <dbReference type="EMBL" id="OAE36938.1"/>
    </source>
</evidence>
<dbReference type="Pfam" id="PF06725">
    <property type="entry name" value="3D"/>
    <property type="match status" value="1"/>
</dbReference>
<dbReference type="PANTHER" id="PTHR30124">
    <property type="entry name" value="MEMBRANE-BOUND LYTIC MUREIN TRANSGLYCOSYLASE A"/>
    <property type="match status" value="1"/>
</dbReference>
<dbReference type="Proteomes" id="UP000077098">
    <property type="component" value="Unassembled WGS sequence"/>
</dbReference>
<dbReference type="GO" id="GO:0004553">
    <property type="term" value="F:hydrolase activity, hydrolyzing O-glycosyl compounds"/>
    <property type="evidence" value="ECO:0007669"/>
    <property type="project" value="InterPro"/>
</dbReference>
<comment type="catalytic activity">
    <reaction evidence="1">
        <text>Exolytic cleavage of the (1-&gt;4)-beta-glycosidic linkage between N-acetylmuramic acid (MurNAc) and N-acetylglucosamine (GlcNAc) residues in peptidoglycan, from either the reducing or the non-reducing ends of the peptidoglycan chains, with concomitant formation of a 1,6-anhydrobond in the MurNAc residue.</text>
        <dbReference type="EC" id="4.2.2.n1"/>
    </reaction>
</comment>
<protein>
    <recommendedName>
        <fullName evidence="2">peptidoglycan lytic exotransglycosylase</fullName>
        <ecNumber evidence="2">4.2.2.n1</ecNumber>
    </recommendedName>
    <alternativeName>
        <fullName evidence="5">Murein hydrolase A</fullName>
    </alternativeName>
</protein>
<evidence type="ECO:0000256" key="4">
    <source>
        <dbReference type="ARBA" id="ARBA00023316"/>
    </source>
</evidence>
<dbReference type="SMART" id="SM00925">
    <property type="entry name" value="MltA"/>
    <property type="match status" value="1"/>
</dbReference>
<dbReference type="InterPro" id="IPR026044">
    <property type="entry name" value="MltA"/>
</dbReference>
<dbReference type="GO" id="GO:0019867">
    <property type="term" value="C:outer membrane"/>
    <property type="evidence" value="ECO:0007669"/>
    <property type="project" value="InterPro"/>
</dbReference>
<evidence type="ECO:0000256" key="1">
    <source>
        <dbReference type="ARBA" id="ARBA00001420"/>
    </source>
</evidence>
<reference evidence="7 8" key="1">
    <citation type="submission" date="2016-05" db="EMBL/GenBank/DDBJ databases">
        <authorList>
            <person name="Lavstsen T."/>
            <person name="Jespersen J.S."/>
        </authorList>
    </citation>
    <scope>NUCLEOTIDE SEQUENCE [LARGE SCALE GENOMIC DNA]</scope>
    <source>
        <strain evidence="7 8">KCJ1736</strain>
    </source>
</reference>
<dbReference type="GO" id="GO:0009254">
    <property type="term" value="P:peptidoglycan turnover"/>
    <property type="evidence" value="ECO:0007669"/>
    <property type="project" value="InterPro"/>
</dbReference>
<evidence type="ECO:0000256" key="3">
    <source>
        <dbReference type="ARBA" id="ARBA00023239"/>
    </source>
</evidence>
<dbReference type="PIRSF" id="PIRSF019422">
    <property type="entry name" value="MltA"/>
    <property type="match status" value="1"/>
</dbReference>
<dbReference type="Gene3D" id="2.40.240.50">
    <property type="entry name" value="Barwin-like endoglucanases"/>
    <property type="match status" value="1"/>
</dbReference>
<dbReference type="GO" id="GO:0008933">
    <property type="term" value="F:peptidoglycan lytic transglycosylase activity"/>
    <property type="evidence" value="ECO:0007669"/>
    <property type="project" value="TreeGrafter"/>
</dbReference>
<organism evidence="7 8">
    <name type="scientific">Agrobacterium tumefaciens</name>
    <dbReference type="NCBI Taxonomy" id="358"/>
    <lineage>
        <taxon>Bacteria</taxon>
        <taxon>Pseudomonadati</taxon>
        <taxon>Pseudomonadota</taxon>
        <taxon>Alphaproteobacteria</taxon>
        <taxon>Hyphomicrobiales</taxon>
        <taxon>Rhizobiaceae</taxon>
        <taxon>Rhizobium/Agrobacterium group</taxon>
        <taxon>Agrobacterium</taxon>
        <taxon>Agrobacterium tumefaciens complex</taxon>
    </lineage>
</organism>
<dbReference type="Gene3D" id="2.40.40.10">
    <property type="entry name" value="RlpA-like domain"/>
    <property type="match status" value="1"/>
</dbReference>